<dbReference type="GO" id="GO:0006511">
    <property type="term" value="P:ubiquitin-dependent protein catabolic process"/>
    <property type="evidence" value="ECO:0007669"/>
    <property type="project" value="TreeGrafter"/>
</dbReference>
<dbReference type="EMBL" id="JBAMMX010000012">
    <property type="protein sequence ID" value="KAK6929618.1"/>
    <property type="molecule type" value="Genomic_DNA"/>
</dbReference>
<evidence type="ECO:0000313" key="6">
    <source>
        <dbReference type="Proteomes" id="UP001370490"/>
    </source>
</evidence>
<accession>A0AAN8V744</accession>
<dbReference type="Proteomes" id="UP001370490">
    <property type="component" value="Unassembled WGS sequence"/>
</dbReference>
<evidence type="ECO:0000256" key="1">
    <source>
        <dbReference type="ARBA" id="ARBA00022723"/>
    </source>
</evidence>
<dbReference type="GO" id="GO:0061630">
    <property type="term" value="F:ubiquitin protein ligase activity"/>
    <property type="evidence" value="ECO:0007669"/>
    <property type="project" value="TreeGrafter"/>
</dbReference>
<feature type="compositionally biased region" description="Basic and acidic residues" evidence="4">
    <location>
        <begin position="402"/>
        <end position="411"/>
    </location>
</feature>
<feature type="region of interest" description="Disordered" evidence="4">
    <location>
        <begin position="83"/>
        <end position="166"/>
    </location>
</feature>
<evidence type="ECO:0000256" key="3">
    <source>
        <dbReference type="ARBA" id="ARBA00022833"/>
    </source>
</evidence>
<sequence>MAASSLDASCVNTASGLLAELDLNKRPSTNNMEAIDFDPEMVVLDTPDRLAAKQTHYGDLVEENGSSSVVVISRNDNHWKDGNLNSRSRMVNGDGRNRRLHFSSRKNLKGDSSNSSSLDRSPTSKHSHFTGVVAEGVFKREDGKPNGVIFSKKGKGPSTTPESSWLNDKSFLDLTVSRSPILGKSHLHNASDNSEEGEGPRKTSCLSLDNTTNFSTRSSNSWKGKEKMEDNIVASTGMDKGRVYNISGDPKPKQEKVLSASIQSSMPSRVTGKKKLVRNGCISPYSIAKAAELTQRNSKDFKDAEAEWRDSCKSEPIDLSHGVIGSTSGSGGIYLNRAKEKGVQIQPKPSKDHEAGNTNTSGCILTSQEERAKRANIVREDAARCNEELAGTRNRSKLKFSPLEKRDEMTHGKNRNGNHHHEIPDTDCQLAVAVSAAQAQTSSSRSVFQGANRSHHAESGFTKRQKKHGSTSSNAECSTSASDDTEIFCLGSYGEPSSSRLTRNLDNNHRRNLDSVIEIDEFSPEVKCLGAREAHDRSNDDINARARQVEADEMLARELQEQLYHEGPTLLDGEMDAQLAWMLQGQEEEHQALSVSDHYDEDIARMLQRSLDVLEQPSRRRHASVDPNPLVWRRLQARVAPSTRMSQLRNRVAYFSPLVAPRERNFHFPSNMDIDTRMRVLEELESAVGDHSDAGAIGQLLQLRRDFNENDYEMLLALDENNNQHVGASSNQINSLPQSTVKTDNFEEVCTICLETPSTGDIIRHLPCLHKFHKDIVKDSYSG</sequence>
<evidence type="ECO:0000313" key="5">
    <source>
        <dbReference type="EMBL" id="KAK6929618.1"/>
    </source>
</evidence>
<reference evidence="5 6" key="1">
    <citation type="submission" date="2023-12" db="EMBL/GenBank/DDBJ databases">
        <title>A high-quality genome assembly for Dillenia turbinata (Dilleniales).</title>
        <authorList>
            <person name="Chanderbali A."/>
        </authorList>
    </citation>
    <scope>NUCLEOTIDE SEQUENCE [LARGE SCALE GENOMIC DNA]</scope>
    <source>
        <strain evidence="5">LSX21</strain>
        <tissue evidence="5">Leaf</tissue>
    </source>
</reference>
<proteinExistence type="predicted"/>
<keyword evidence="1" id="KW-0479">Metal-binding</keyword>
<dbReference type="SUPFAM" id="SSF57850">
    <property type="entry name" value="RING/U-box"/>
    <property type="match status" value="1"/>
</dbReference>
<keyword evidence="3" id="KW-0862">Zinc</keyword>
<feature type="compositionally biased region" description="Low complexity" evidence="4">
    <location>
        <begin position="210"/>
        <end position="221"/>
    </location>
</feature>
<evidence type="ECO:0008006" key="7">
    <source>
        <dbReference type="Google" id="ProtNLM"/>
    </source>
</evidence>
<dbReference type="AlphaFoldDB" id="A0AAN8V744"/>
<dbReference type="GO" id="GO:0005634">
    <property type="term" value="C:nucleus"/>
    <property type="evidence" value="ECO:0007669"/>
    <property type="project" value="TreeGrafter"/>
</dbReference>
<name>A0AAN8V744_9MAGN</name>
<feature type="non-terminal residue" evidence="5">
    <location>
        <position position="783"/>
    </location>
</feature>
<feature type="region of interest" description="Disordered" evidence="4">
    <location>
        <begin position="185"/>
        <end position="225"/>
    </location>
</feature>
<dbReference type="InterPro" id="IPR051834">
    <property type="entry name" value="RING_finger_E3_ligase"/>
</dbReference>
<keyword evidence="2" id="KW-0863">Zinc-finger</keyword>
<organism evidence="5 6">
    <name type="scientific">Dillenia turbinata</name>
    <dbReference type="NCBI Taxonomy" id="194707"/>
    <lineage>
        <taxon>Eukaryota</taxon>
        <taxon>Viridiplantae</taxon>
        <taxon>Streptophyta</taxon>
        <taxon>Embryophyta</taxon>
        <taxon>Tracheophyta</taxon>
        <taxon>Spermatophyta</taxon>
        <taxon>Magnoliopsida</taxon>
        <taxon>eudicotyledons</taxon>
        <taxon>Gunneridae</taxon>
        <taxon>Pentapetalae</taxon>
        <taxon>Dilleniales</taxon>
        <taxon>Dilleniaceae</taxon>
        <taxon>Dillenia</taxon>
    </lineage>
</organism>
<protein>
    <recommendedName>
        <fullName evidence="7">RING-type domain-containing protein</fullName>
    </recommendedName>
</protein>
<dbReference type="GO" id="GO:0008270">
    <property type="term" value="F:zinc ion binding"/>
    <property type="evidence" value="ECO:0007669"/>
    <property type="project" value="UniProtKB-KW"/>
</dbReference>
<feature type="region of interest" description="Disordered" evidence="4">
    <location>
        <begin position="441"/>
        <end position="479"/>
    </location>
</feature>
<comment type="caution">
    <text evidence="5">The sequence shown here is derived from an EMBL/GenBank/DDBJ whole genome shotgun (WGS) entry which is preliminary data.</text>
</comment>
<dbReference type="InterPro" id="IPR013083">
    <property type="entry name" value="Znf_RING/FYVE/PHD"/>
</dbReference>
<gene>
    <name evidence="5" type="ORF">RJ641_003712</name>
</gene>
<feature type="compositionally biased region" description="Low complexity" evidence="4">
    <location>
        <begin position="112"/>
        <end position="121"/>
    </location>
</feature>
<feature type="region of interest" description="Disordered" evidence="4">
    <location>
        <begin position="388"/>
        <end position="423"/>
    </location>
</feature>
<evidence type="ECO:0000256" key="2">
    <source>
        <dbReference type="ARBA" id="ARBA00022771"/>
    </source>
</evidence>
<dbReference type="PANTHER" id="PTHR45931">
    <property type="entry name" value="SI:CH211-59O9.10"/>
    <property type="match status" value="1"/>
</dbReference>
<evidence type="ECO:0000256" key="4">
    <source>
        <dbReference type="SAM" id="MobiDB-lite"/>
    </source>
</evidence>
<dbReference type="PANTHER" id="PTHR45931:SF25">
    <property type="entry name" value="E3 UBIQUITIN-PROTEIN LIGASE RLIM-LIKE ISOFORM X1"/>
    <property type="match status" value="1"/>
</dbReference>
<dbReference type="Gene3D" id="3.30.40.10">
    <property type="entry name" value="Zinc/RING finger domain, C3HC4 (zinc finger)"/>
    <property type="match status" value="1"/>
</dbReference>
<keyword evidence="6" id="KW-1185">Reference proteome</keyword>
<feature type="compositionally biased region" description="Basic residues" evidence="4">
    <location>
        <begin position="98"/>
        <end position="107"/>
    </location>
</feature>
<feature type="compositionally biased region" description="Polar residues" evidence="4">
    <location>
        <begin position="157"/>
        <end position="166"/>
    </location>
</feature>
<feature type="region of interest" description="Disordered" evidence="4">
    <location>
        <begin position="342"/>
        <end position="361"/>
    </location>
</feature>
<feature type="compositionally biased region" description="Polar residues" evidence="4">
    <location>
        <begin position="470"/>
        <end position="479"/>
    </location>
</feature>